<evidence type="ECO:0000313" key="4">
    <source>
        <dbReference type="Proteomes" id="UP001154282"/>
    </source>
</evidence>
<feature type="chain" id="PRO_5043964908" evidence="2">
    <location>
        <begin position="25"/>
        <end position="119"/>
    </location>
</feature>
<keyword evidence="4" id="KW-1185">Reference proteome</keyword>
<dbReference type="InterPro" id="IPR003854">
    <property type="entry name" value="GASA"/>
</dbReference>
<gene>
    <name evidence="3" type="ORF">LITE_LOCUS32342</name>
</gene>
<comment type="similarity">
    <text evidence="1">Belongs to the GASA family.</text>
</comment>
<accession>A0AAV0NAU9</accession>
<dbReference type="PANTHER" id="PTHR23201">
    <property type="entry name" value="EXTENSIN, PROLINE-RICH PROTEIN"/>
    <property type="match status" value="1"/>
</dbReference>
<keyword evidence="2" id="KW-0732">Signal</keyword>
<organism evidence="3 4">
    <name type="scientific">Linum tenue</name>
    <dbReference type="NCBI Taxonomy" id="586396"/>
    <lineage>
        <taxon>Eukaryota</taxon>
        <taxon>Viridiplantae</taxon>
        <taxon>Streptophyta</taxon>
        <taxon>Embryophyta</taxon>
        <taxon>Tracheophyta</taxon>
        <taxon>Spermatophyta</taxon>
        <taxon>Magnoliopsida</taxon>
        <taxon>eudicotyledons</taxon>
        <taxon>Gunneridae</taxon>
        <taxon>Pentapetalae</taxon>
        <taxon>rosids</taxon>
        <taxon>fabids</taxon>
        <taxon>Malpighiales</taxon>
        <taxon>Linaceae</taxon>
        <taxon>Linum</taxon>
    </lineage>
</organism>
<evidence type="ECO:0000256" key="1">
    <source>
        <dbReference type="ARBA" id="ARBA00010582"/>
    </source>
</evidence>
<dbReference type="AlphaFoldDB" id="A0AAV0NAU9"/>
<name>A0AAV0NAU9_9ROSI</name>
<dbReference type="EMBL" id="CAMGYJ010000008">
    <property type="protein sequence ID" value="CAI0455466.1"/>
    <property type="molecule type" value="Genomic_DNA"/>
</dbReference>
<sequence length="119" mass="12725">MGLIKAACFLFFFALLDSYVRVSAVAPTTAPATVAPTHAPVTPTPVAHAPMAPVSGNYCVAKCQDRCKTHPSAKRFCQKICTRCCMSCKCVPTGPIGSNAEQCKNWTATLYHGVPYKCP</sequence>
<dbReference type="Pfam" id="PF02704">
    <property type="entry name" value="GASA"/>
    <property type="match status" value="1"/>
</dbReference>
<evidence type="ECO:0000313" key="3">
    <source>
        <dbReference type="EMBL" id="CAI0455466.1"/>
    </source>
</evidence>
<protein>
    <submittedName>
        <fullName evidence="3">Uncharacterized protein</fullName>
    </submittedName>
</protein>
<evidence type="ECO:0000256" key="2">
    <source>
        <dbReference type="SAM" id="SignalP"/>
    </source>
</evidence>
<dbReference type="PANTHER" id="PTHR23201:SF133">
    <property type="match status" value="1"/>
</dbReference>
<feature type="signal peptide" evidence="2">
    <location>
        <begin position="1"/>
        <end position="24"/>
    </location>
</feature>
<proteinExistence type="inferred from homology"/>
<comment type="caution">
    <text evidence="3">The sequence shown here is derived from an EMBL/GenBank/DDBJ whole genome shotgun (WGS) entry which is preliminary data.</text>
</comment>
<reference evidence="3" key="1">
    <citation type="submission" date="2022-08" db="EMBL/GenBank/DDBJ databases">
        <authorList>
            <person name="Gutierrez-Valencia J."/>
        </authorList>
    </citation>
    <scope>NUCLEOTIDE SEQUENCE</scope>
</reference>
<dbReference type="Proteomes" id="UP001154282">
    <property type="component" value="Unassembled WGS sequence"/>
</dbReference>